<keyword evidence="2" id="KW-1185">Reference proteome</keyword>
<name>A0A8S1RPZ5_9CILI</name>
<sequence>MKYQGIVGLHSKANIKMVLKQGSGILNAKEQSCKIEQYNYWTI</sequence>
<dbReference type="AlphaFoldDB" id="A0A8S1RPZ5"/>
<comment type="caution">
    <text evidence="1">The sequence shown here is derived from an EMBL/GenBank/DDBJ whole genome shotgun (WGS) entry which is preliminary data.</text>
</comment>
<evidence type="ECO:0000313" key="2">
    <source>
        <dbReference type="Proteomes" id="UP000692954"/>
    </source>
</evidence>
<reference evidence="1" key="1">
    <citation type="submission" date="2021-01" db="EMBL/GenBank/DDBJ databases">
        <authorList>
            <consortium name="Genoscope - CEA"/>
            <person name="William W."/>
        </authorList>
    </citation>
    <scope>NUCLEOTIDE SEQUENCE</scope>
</reference>
<proteinExistence type="predicted"/>
<gene>
    <name evidence="1" type="ORF">PSON_ATCC_30995.1.T2210017</name>
</gene>
<accession>A0A8S1RPZ5</accession>
<evidence type="ECO:0000313" key="1">
    <source>
        <dbReference type="EMBL" id="CAD8129402.1"/>
    </source>
</evidence>
<protein>
    <submittedName>
        <fullName evidence="1">Uncharacterized protein</fullName>
    </submittedName>
</protein>
<dbReference type="Proteomes" id="UP000692954">
    <property type="component" value="Unassembled WGS sequence"/>
</dbReference>
<dbReference type="EMBL" id="CAJJDN010000221">
    <property type="protein sequence ID" value="CAD8129402.1"/>
    <property type="molecule type" value="Genomic_DNA"/>
</dbReference>
<organism evidence="1 2">
    <name type="scientific">Paramecium sonneborni</name>
    <dbReference type="NCBI Taxonomy" id="65129"/>
    <lineage>
        <taxon>Eukaryota</taxon>
        <taxon>Sar</taxon>
        <taxon>Alveolata</taxon>
        <taxon>Ciliophora</taxon>
        <taxon>Intramacronucleata</taxon>
        <taxon>Oligohymenophorea</taxon>
        <taxon>Peniculida</taxon>
        <taxon>Parameciidae</taxon>
        <taxon>Paramecium</taxon>
    </lineage>
</organism>